<keyword evidence="3" id="KW-1185">Reference proteome</keyword>
<dbReference type="Gene3D" id="3.40.630.10">
    <property type="entry name" value="Zn peptidases"/>
    <property type="match status" value="2"/>
</dbReference>
<evidence type="ECO:0000313" key="2">
    <source>
        <dbReference type="EMBL" id="PWW16119.1"/>
    </source>
</evidence>
<dbReference type="AlphaFoldDB" id="A0A317QCV5"/>
<gene>
    <name evidence="2" type="ORF">DET45_101224</name>
</gene>
<sequence length="549" mass="59587">MRLISMFGLTLIAASLVGCNDVTDTEASNNSTVAAVTANASTLQAHLEFLASDELEGRDTGSQGHEIAAKYIATEFQQLGLEPAGDDGTYFQRIKFRRSYLEENSATFTVRNGDTEIEFDYPKQFITGPSAYTEQDDVTAPLVFVGYGLVSEAFGLNDYAGVDVNGKIVVMLTGRPADLPSEEGAHLNSSKTKFAAERGAVGIITLHSPEREKVRPFEVGAMYQRAPTVRWLQPNGEPNVAYKNIAAGAYLHHEAAAPLFAKAPQSLTDIFAAAEAGEPVPSFELGFEAQLTRASRHEEISSPNVAAVLPGSDPQLKHEYVLYTAHSDHIGITKDLSQDDHINNGAMDNASGVAVMLETARMFVESGVAPKRSVLFLSVTAEERGLLGADYFAHQPTVPLANIVANVNLDMPVLLYDFADVIAFGSTHSTLGETVASAAGKYGIELSEDPMPEQAIFTRSDHYPFVKKGVPAVFLMTGFTAKNEDENGGEVWGKFFAEHYHRPSDSTDLPINYDAGVVFTNINYAIGEEIANQQQRPRWLPDSFFAKLD</sequence>
<reference evidence="2 3" key="1">
    <citation type="submission" date="2018-05" db="EMBL/GenBank/DDBJ databases">
        <title>Freshwater and sediment microbial communities from various areas in North America, analyzing microbe dynamics in response to fracking.</title>
        <authorList>
            <person name="Lamendella R."/>
        </authorList>
    </citation>
    <scope>NUCLEOTIDE SEQUENCE [LARGE SCALE GENOMIC DNA]</scope>
    <source>
        <strain evidence="2 3">125B1</strain>
    </source>
</reference>
<evidence type="ECO:0000259" key="1">
    <source>
        <dbReference type="Pfam" id="PF04389"/>
    </source>
</evidence>
<dbReference type="Pfam" id="PF04389">
    <property type="entry name" value="Peptidase_M28"/>
    <property type="match status" value="1"/>
</dbReference>
<proteinExistence type="predicted"/>
<dbReference type="SUPFAM" id="SSF52025">
    <property type="entry name" value="PA domain"/>
    <property type="match status" value="1"/>
</dbReference>
<dbReference type="RefSeq" id="WP_110074860.1">
    <property type="nucleotide sequence ID" value="NZ_QGTT01000001.1"/>
</dbReference>
<dbReference type="EMBL" id="QGTT01000001">
    <property type="protein sequence ID" value="PWW16119.1"/>
    <property type="molecule type" value="Genomic_DNA"/>
</dbReference>
<dbReference type="CDD" id="cd04820">
    <property type="entry name" value="PA_M28_1_1"/>
    <property type="match status" value="1"/>
</dbReference>
<dbReference type="Gene3D" id="3.50.30.30">
    <property type="match status" value="1"/>
</dbReference>
<keyword evidence="2" id="KW-0121">Carboxypeptidase</keyword>
<feature type="domain" description="Peptidase M28" evidence="1">
    <location>
        <begin position="304"/>
        <end position="515"/>
    </location>
</feature>
<dbReference type="PANTHER" id="PTHR12147:SF26">
    <property type="entry name" value="PEPTIDASE M28 DOMAIN-CONTAINING PROTEIN"/>
    <property type="match status" value="1"/>
</dbReference>
<dbReference type="InterPro" id="IPR007484">
    <property type="entry name" value="Peptidase_M28"/>
</dbReference>
<protein>
    <submittedName>
        <fullName evidence="2">Zn-dependent M28 family amino/carboxypeptidase</fullName>
    </submittedName>
</protein>
<dbReference type="SUPFAM" id="SSF53187">
    <property type="entry name" value="Zn-dependent exopeptidases"/>
    <property type="match status" value="1"/>
</dbReference>
<dbReference type="OrthoDB" id="9778250at2"/>
<dbReference type="GO" id="GO:0006508">
    <property type="term" value="P:proteolysis"/>
    <property type="evidence" value="ECO:0007669"/>
    <property type="project" value="InterPro"/>
</dbReference>
<name>A0A317QCV5_9GAMM</name>
<keyword evidence="2" id="KW-0378">Hydrolase</keyword>
<dbReference type="STRING" id="519453.SAMN04488070_0993"/>
<comment type="caution">
    <text evidence="2">The sequence shown here is derived from an EMBL/GenBank/DDBJ whole genome shotgun (WGS) entry which is preliminary data.</text>
</comment>
<dbReference type="GO" id="GO:0004180">
    <property type="term" value="F:carboxypeptidase activity"/>
    <property type="evidence" value="ECO:0007669"/>
    <property type="project" value="UniProtKB-KW"/>
</dbReference>
<dbReference type="Proteomes" id="UP000246964">
    <property type="component" value="Unassembled WGS sequence"/>
</dbReference>
<organism evidence="2 3">
    <name type="scientific">Pseudidiomarina maritima</name>
    <dbReference type="NCBI Taxonomy" id="519453"/>
    <lineage>
        <taxon>Bacteria</taxon>
        <taxon>Pseudomonadati</taxon>
        <taxon>Pseudomonadota</taxon>
        <taxon>Gammaproteobacteria</taxon>
        <taxon>Alteromonadales</taxon>
        <taxon>Idiomarinaceae</taxon>
        <taxon>Pseudidiomarina</taxon>
    </lineage>
</organism>
<evidence type="ECO:0000313" key="3">
    <source>
        <dbReference type="Proteomes" id="UP000246964"/>
    </source>
</evidence>
<dbReference type="InterPro" id="IPR045175">
    <property type="entry name" value="M28_fam"/>
</dbReference>
<dbReference type="GO" id="GO:0008235">
    <property type="term" value="F:metalloexopeptidase activity"/>
    <property type="evidence" value="ECO:0007669"/>
    <property type="project" value="InterPro"/>
</dbReference>
<keyword evidence="2" id="KW-0645">Protease</keyword>
<dbReference type="InterPro" id="IPR046450">
    <property type="entry name" value="PA_dom_sf"/>
</dbReference>
<accession>A0A317QCV5</accession>
<dbReference type="PANTHER" id="PTHR12147">
    <property type="entry name" value="METALLOPEPTIDASE M28 FAMILY MEMBER"/>
    <property type="match status" value="1"/>
</dbReference>
<dbReference type="PROSITE" id="PS51257">
    <property type="entry name" value="PROKAR_LIPOPROTEIN"/>
    <property type="match status" value="1"/>
</dbReference>